<evidence type="ECO:0000256" key="1">
    <source>
        <dbReference type="SAM" id="MobiDB-lite"/>
    </source>
</evidence>
<dbReference type="Proteomes" id="UP000683360">
    <property type="component" value="Unassembled WGS sequence"/>
</dbReference>
<proteinExistence type="predicted"/>
<dbReference type="OrthoDB" id="4327074at2759"/>
<name>A0A8S3RLM6_MYTED</name>
<feature type="compositionally biased region" description="Acidic residues" evidence="1">
    <location>
        <begin position="315"/>
        <end position="328"/>
    </location>
</feature>
<evidence type="ECO:0000313" key="3">
    <source>
        <dbReference type="Proteomes" id="UP000683360"/>
    </source>
</evidence>
<gene>
    <name evidence="2" type="ORF">MEDL_21874</name>
</gene>
<reference evidence="2" key="1">
    <citation type="submission" date="2021-03" db="EMBL/GenBank/DDBJ databases">
        <authorList>
            <person name="Bekaert M."/>
        </authorList>
    </citation>
    <scope>NUCLEOTIDE SEQUENCE</scope>
</reference>
<feature type="compositionally biased region" description="Acidic residues" evidence="1">
    <location>
        <begin position="427"/>
        <end position="437"/>
    </location>
</feature>
<feature type="compositionally biased region" description="Acidic residues" evidence="1">
    <location>
        <begin position="385"/>
        <end position="405"/>
    </location>
</feature>
<dbReference type="AlphaFoldDB" id="A0A8S3RLM6"/>
<feature type="compositionally biased region" description="Basic residues" evidence="1">
    <location>
        <begin position="156"/>
        <end position="173"/>
    </location>
</feature>
<feature type="region of interest" description="Disordered" evidence="1">
    <location>
        <begin position="1"/>
        <end position="33"/>
    </location>
</feature>
<protein>
    <submittedName>
        <fullName evidence="2">Uncharacterized protein</fullName>
    </submittedName>
</protein>
<organism evidence="2 3">
    <name type="scientific">Mytilus edulis</name>
    <name type="common">Blue mussel</name>
    <dbReference type="NCBI Taxonomy" id="6550"/>
    <lineage>
        <taxon>Eukaryota</taxon>
        <taxon>Metazoa</taxon>
        <taxon>Spiralia</taxon>
        <taxon>Lophotrochozoa</taxon>
        <taxon>Mollusca</taxon>
        <taxon>Bivalvia</taxon>
        <taxon>Autobranchia</taxon>
        <taxon>Pteriomorphia</taxon>
        <taxon>Mytilida</taxon>
        <taxon>Mytiloidea</taxon>
        <taxon>Mytilidae</taxon>
        <taxon>Mytilinae</taxon>
        <taxon>Mytilus</taxon>
    </lineage>
</organism>
<feature type="compositionally biased region" description="Acidic residues" evidence="1">
    <location>
        <begin position="336"/>
        <end position="363"/>
    </location>
</feature>
<feature type="region of interest" description="Disordered" evidence="1">
    <location>
        <begin position="272"/>
        <end position="443"/>
    </location>
</feature>
<feature type="compositionally biased region" description="Basic residues" evidence="1">
    <location>
        <begin position="22"/>
        <end position="32"/>
    </location>
</feature>
<feature type="compositionally biased region" description="Basic and acidic residues" evidence="1">
    <location>
        <begin position="1"/>
        <end position="13"/>
    </location>
</feature>
<feature type="region of interest" description="Disordered" evidence="1">
    <location>
        <begin position="135"/>
        <end position="205"/>
    </location>
</feature>
<feature type="compositionally biased region" description="Basic and acidic residues" evidence="1">
    <location>
        <begin position="139"/>
        <end position="155"/>
    </location>
</feature>
<keyword evidence="3" id="KW-1185">Reference proteome</keyword>
<dbReference type="EMBL" id="CAJPWZ010001079">
    <property type="protein sequence ID" value="CAG2207609.1"/>
    <property type="molecule type" value="Genomic_DNA"/>
</dbReference>
<evidence type="ECO:0000313" key="2">
    <source>
        <dbReference type="EMBL" id="CAG2207609.1"/>
    </source>
</evidence>
<accession>A0A8S3RLM6</accession>
<comment type="caution">
    <text evidence="2">The sequence shown here is derived from an EMBL/GenBank/DDBJ whole genome shotgun (WGS) entry which is preliminary data.</text>
</comment>
<feature type="compositionally biased region" description="Low complexity" evidence="1">
    <location>
        <begin position="189"/>
        <end position="205"/>
    </location>
</feature>
<sequence length="526" mass="60027">MQVTEVRQREVEASKSSQQKQHPYRYKKKKPGVKVSYIDKSDERKHKRTALAAAKSRAGSKLKQIALKLEKEQIFDPNKANNASYKKDKVASFLTPGKGAYSFAQGSGQSISEAQRKQLENIHIAVNEDDISIEQPNEVTKRRGELKRLFSERSKTRGSRGRGCGRGRGGRRGGKSDNVKRKSSKVLLENNNNMEMSSSEDNAMSPVYLLEDDVGSVKLRPKRKTAKVLVYEDDNDMEVPDSREMSPVIVLEDVVLNSSLLREASVLIENMDFSVDPTAKEPTETPEQPEETQEQPKETQEQPEETQEPPKETQEPPEETQEPPEETQEPPKETQEPPEETQEPPEETQEPPEETQEPPEETQEPPKETQESPEETQEPPKETQEPPEETQEPPEETQEPPEETQEPPKETQEPPEETQEPPKETQEPPEETQEPPEDILSKDDFVLVELPIEKTSRTKQFIGKIISVSEHDIDVSFMKKNKTGKFIWPEVMDQSMVERRSVKRKLKPPAQIAKRRSIEMFFSDMS</sequence>